<dbReference type="PRINTS" id="PR00625">
    <property type="entry name" value="JDOMAIN"/>
</dbReference>
<dbReference type="GO" id="GO:0005783">
    <property type="term" value="C:endoplasmic reticulum"/>
    <property type="evidence" value="ECO:0007669"/>
    <property type="project" value="UniProtKB-ARBA"/>
</dbReference>
<gene>
    <name evidence="3" type="ORF">A4U43_C07F13740</name>
</gene>
<reference evidence="4" key="1">
    <citation type="journal article" date="2017" name="Nat. Commun.">
        <title>The asparagus genome sheds light on the origin and evolution of a young Y chromosome.</title>
        <authorList>
            <person name="Harkess A."/>
            <person name="Zhou J."/>
            <person name="Xu C."/>
            <person name="Bowers J.E."/>
            <person name="Van der Hulst R."/>
            <person name="Ayyampalayam S."/>
            <person name="Mercati F."/>
            <person name="Riccardi P."/>
            <person name="McKain M.R."/>
            <person name="Kakrana A."/>
            <person name="Tang H."/>
            <person name="Ray J."/>
            <person name="Groenendijk J."/>
            <person name="Arikit S."/>
            <person name="Mathioni S.M."/>
            <person name="Nakano M."/>
            <person name="Shan H."/>
            <person name="Telgmann-Rauber A."/>
            <person name="Kanno A."/>
            <person name="Yue Z."/>
            <person name="Chen H."/>
            <person name="Li W."/>
            <person name="Chen Y."/>
            <person name="Xu X."/>
            <person name="Zhang Y."/>
            <person name="Luo S."/>
            <person name="Chen H."/>
            <person name="Gao J."/>
            <person name="Mao Z."/>
            <person name="Pires J.C."/>
            <person name="Luo M."/>
            <person name="Kudrna D."/>
            <person name="Wing R.A."/>
            <person name="Meyers B.C."/>
            <person name="Yi K."/>
            <person name="Kong H."/>
            <person name="Lavrijsen P."/>
            <person name="Sunseri F."/>
            <person name="Falavigna A."/>
            <person name="Ye Y."/>
            <person name="Leebens-Mack J.H."/>
            <person name="Chen G."/>
        </authorList>
    </citation>
    <scope>NUCLEOTIDE SEQUENCE [LARGE SCALE GENOMIC DNA]</scope>
    <source>
        <strain evidence="4">cv. DH0086</strain>
    </source>
</reference>
<dbReference type="EMBL" id="CM007387">
    <property type="protein sequence ID" value="ONK63315.1"/>
    <property type="molecule type" value="Genomic_DNA"/>
</dbReference>
<evidence type="ECO:0000313" key="4">
    <source>
        <dbReference type="Proteomes" id="UP000243459"/>
    </source>
</evidence>
<evidence type="ECO:0000259" key="2">
    <source>
        <dbReference type="PROSITE" id="PS50076"/>
    </source>
</evidence>
<dbReference type="Proteomes" id="UP000243459">
    <property type="component" value="Chromosome 7"/>
</dbReference>
<feature type="region of interest" description="Disordered" evidence="1">
    <location>
        <begin position="257"/>
        <end position="393"/>
    </location>
</feature>
<dbReference type="Gene3D" id="1.10.287.110">
    <property type="entry name" value="DnaJ domain"/>
    <property type="match status" value="1"/>
</dbReference>
<dbReference type="OMA" id="TMGSQPE"/>
<protein>
    <recommendedName>
        <fullName evidence="2">J domain-containing protein</fullName>
    </recommendedName>
</protein>
<sequence>MECNKEEAIRAKGIAEKRMLNKDFIGAQKIVLKAERLYPDLEHVSRMLTVCEVHCSAEVKVNGETDWYGILQVAPTADELTIKKQYRKLALLLHPDKNKFGGAEAAFKLVGEAHRILTERSKRVLHDMKRGSDLRTVSVRQPTQQANRTSSAKKQPGVTKSNGFEQKQSAASTSSQTFWTMCPSCGVRYQYYQTMINRAIRCQSCRKPFVAYEFNARGMPSAAASAHCPAQRGNLQTGSNEDVKVKWDGGTANDVKFENVTSHEMNNKEQARKSLAGFRSQKRGRKRKVESSESKSSDSDIVVDVDCPSGQNAGRTGSHPRRSTRQKQNISYSEEKGDDDDDGGDSDDDFVTPKNKKSRTGGTSVSVAQNDPKFWGGEANGVNKQSSGEAAHSIDGGLNAGACSKTDASVDFSSEISPDPDSFSYPDPEFYDFEKERDESKFDVDQIWAIYDTLDAMPRYYALIRHVAGPKFSLKFDWLEYDPTGKAETRCEGGLPIGCGSFKLGKSEQTKERLMFSHLMPWTKGANKNAYDIFPRKSEVWAVFKNWDIEWSSCVDSDRRYEYEIVEVVSDFTEGDVIRAIRLVWIQGFVSLFVQYTDNASSTLLKIQMKDILRFSHKIPSYRLKGNERGDIPKGSLELDTASLPHNFMQMLPSVTLENLKSRAPDLNDVCNGLHSKLTNTTNRNSSELNRVSVEELQKTHTDPEPLSTSPNWYEYPDSEFHNFDEERSIDKIEEGQIWAFYSDIDKNPKYYGRITKLETKNFKAHIAWLEGCCDQVQERLWYKEQLTVGCGTFKLVRDEDIMDSTDAFSHMVQAKPTNRKNYYIVYPNLGEIWAVYKNWSLRWSISDMENCEFDLVEILGVSSAGFKVMVLSKVNGYRAVFMGSPVIMEIPMADRLKFSHRIPDFRLTEERGGKLRGYWELDPASVPDILLFADSS</sequence>
<feature type="compositionally biased region" description="Basic and acidic residues" evidence="1">
    <location>
        <begin position="289"/>
        <end position="298"/>
    </location>
</feature>
<dbReference type="InterPro" id="IPR001623">
    <property type="entry name" value="DnaJ_domain"/>
</dbReference>
<feature type="compositionally biased region" description="Polar residues" evidence="1">
    <location>
        <begin position="360"/>
        <end position="369"/>
    </location>
</feature>
<dbReference type="Pfam" id="PF00226">
    <property type="entry name" value="DnaJ"/>
    <property type="match status" value="1"/>
</dbReference>
<accession>A0A5P1EBQ6</accession>
<feature type="compositionally biased region" description="Acidic residues" evidence="1">
    <location>
        <begin position="336"/>
        <end position="350"/>
    </location>
</feature>
<dbReference type="PANTHER" id="PTHR47374">
    <property type="entry name" value="ENDOSOME ANTIGEN-LIKE PROTEIN, PUTATIVE (DUF3444)-RELATED"/>
    <property type="match status" value="1"/>
</dbReference>
<feature type="region of interest" description="Disordered" evidence="1">
    <location>
        <begin position="129"/>
        <end position="169"/>
    </location>
</feature>
<keyword evidence="4" id="KW-1185">Reference proteome</keyword>
<dbReference type="OrthoDB" id="10250354at2759"/>
<proteinExistence type="predicted"/>
<name>A0A5P1EBQ6_ASPOF</name>
<dbReference type="InterPro" id="IPR024593">
    <property type="entry name" value="DUF3444"/>
</dbReference>
<feature type="compositionally biased region" description="Polar residues" evidence="1">
    <location>
        <begin position="138"/>
        <end position="167"/>
    </location>
</feature>
<feature type="domain" description="J" evidence="2">
    <location>
        <begin position="66"/>
        <end position="130"/>
    </location>
</feature>
<organism evidence="3 4">
    <name type="scientific">Asparagus officinalis</name>
    <name type="common">Garden asparagus</name>
    <dbReference type="NCBI Taxonomy" id="4686"/>
    <lineage>
        <taxon>Eukaryota</taxon>
        <taxon>Viridiplantae</taxon>
        <taxon>Streptophyta</taxon>
        <taxon>Embryophyta</taxon>
        <taxon>Tracheophyta</taxon>
        <taxon>Spermatophyta</taxon>
        <taxon>Magnoliopsida</taxon>
        <taxon>Liliopsida</taxon>
        <taxon>Asparagales</taxon>
        <taxon>Asparagaceae</taxon>
        <taxon>Asparagoideae</taxon>
        <taxon>Asparagus</taxon>
    </lineage>
</organism>
<dbReference type="InterPro" id="IPR036869">
    <property type="entry name" value="J_dom_sf"/>
</dbReference>
<dbReference type="CDD" id="cd06257">
    <property type="entry name" value="DnaJ"/>
    <property type="match status" value="1"/>
</dbReference>
<dbReference type="SUPFAM" id="SSF46565">
    <property type="entry name" value="Chaperone J-domain"/>
    <property type="match status" value="1"/>
</dbReference>
<dbReference type="PANTHER" id="PTHR47374:SF6">
    <property type="entry name" value="ENDOSOME ANTIGEN-LIKE PROTEIN, PUTATIVE (DUF3444)-RELATED"/>
    <property type="match status" value="1"/>
</dbReference>
<dbReference type="Pfam" id="PF11926">
    <property type="entry name" value="DUF3444"/>
    <property type="match status" value="2"/>
</dbReference>
<evidence type="ECO:0000313" key="3">
    <source>
        <dbReference type="EMBL" id="ONK63315.1"/>
    </source>
</evidence>
<dbReference type="SMART" id="SM00271">
    <property type="entry name" value="DnaJ"/>
    <property type="match status" value="1"/>
</dbReference>
<dbReference type="Gramene" id="ONK63315">
    <property type="protein sequence ID" value="ONK63315"/>
    <property type="gene ID" value="A4U43_C07F13740"/>
</dbReference>
<dbReference type="PROSITE" id="PS50076">
    <property type="entry name" value="DNAJ_2"/>
    <property type="match status" value="1"/>
</dbReference>
<evidence type="ECO:0000256" key="1">
    <source>
        <dbReference type="SAM" id="MobiDB-lite"/>
    </source>
</evidence>
<dbReference type="AlphaFoldDB" id="A0A5P1EBQ6"/>